<dbReference type="PROSITE" id="PS50235">
    <property type="entry name" value="USP_3"/>
    <property type="match status" value="1"/>
</dbReference>
<dbReference type="Pfam" id="PF17807">
    <property type="entry name" value="zf-UBP_var"/>
    <property type="match status" value="1"/>
</dbReference>
<feature type="domain" description="UBA" evidence="15">
    <location>
        <begin position="649"/>
        <end position="689"/>
    </location>
</feature>
<dbReference type="Gene3D" id="3.90.70.10">
    <property type="entry name" value="Cysteine proteinases"/>
    <property type="match status" value="1"/>
</dbReference>
<dbReference type="Gene3D" id="3.30.40.10">
    <property type="entry name" value="Zinc/RING finger domain, C3HC4 (zinc finger)"/>
    <property type="match status" value="2"/>
</dbReference>
<name>A0ABP0ELC4_9ASCO</name>
<evidence type="ECO:0000256" key="12">
    <source>
        <dbReference type="PROSITE-ProRule" id="PRU00502"/>
    </source>
</evidence>
<dbReference type="InterPro" id="IPR033864">
    <property type="entry name" value="UBA2_scUBP14-like"/>
</dbReference>
<evidence type="ECO:0000313" key="18">
    <source>
        <dbReference type="EMBL" id="CAK7917932.1"/>
    </source>
</evidence>
<protein>
    <recommendedName>
        <fullName evidence="11 13">Ubiquitin carboxyl-terminal hydrolase</fullName>
        <ecNumber evidence="11 13">3.4.19.12</ecNumber>
    </recommendedName>
</protein>
<dbReference type="InterPro" id="IPR013083">
    <property type="entry name" value="Znf_RING/FYVE/PHD"/>
</dbReference>
<sequence>MTTLEAIGSSLPYGARVYKDDCMYNFDTAENNPNGLDVCLQCYQAFSRGVDSNYTQEHALKKEHDFYFNIRKTLKENPNKYNELGESNSKLAKLEVKDVAEEDIYDFIYTIYSNSSDDSIPLEDAPQNIQLLTQEILATNSSNRQDEIKTWEQEIQPCEHSVSIQPVQTLTTGESKPVLDQCSECSLKENLWICLHCGIIGCGRQQYGSTLQGNSHMLAHYEAHPTHPVAIKLGSLDVDNCDAYCYKCNDEVKVPELVAILLAYGIDVSTLVKTEKNLIELNLDQNLNWDFKLDGANGEKLPPVFGPGLTGFQNLGNSCYLNSVIQVLYSLPAYTSYFKEFDGKFPENVTNPAVDLTSQLLKIYDGLSSGRYSVPSHTKDDTYQLGIKPSAFKTLIGENHPEFQTQRQQDAFEFLLYFLEKSNKEVGSKLNESFKFVVENKIKCLDCENVKLSTELVDNLSIPIKDVVDSVDAETGTKTYKTVQLNDSLTDYCAPELLGDYKCPKCTSYNMLKSIGLKSFPSVLIVNAKRIKLENWVPVKIDVPIEVPGTIDISELKSKGLQEGEIEIEEDEDEQDSDVRSSKFEPNQEALNSLLSMGFPEPRSIKSLHATGNNSAEEAMNWLFAHMDDADIDSPLQESGSNKDNSKNEPSEELVNNLVGMGFSTQLATKALILNGSDVNAAVEWLFSNPDDDGVIESTSTPTVEQKSDKEIVAQLEGTGNPKYKLHAVVCHKGTSPHTGHYVAFIRKIIDGEEKWVLFNDEKVVACADLSDVITNGYVYIFVEDKL</sequence>
<dbReference type="CDD" id="cd14298">
    <property type="entry name" value="UBA2_scUBP14_like"/>
    <property type="match status" value="1"/>
</dbReference>
<evidence type="ECO:0000256" key="1">
    <source>
        <dbReference type="ARBA" id="ARBA00000707"/>
    </source>
</evidence>
<organism evidence="18 19">
    <name type="scientific">[Candida] anglica</name>
    <dbReference type="NCBI Taxonomy" id="148631"/>
    <lineage>
        <taxon>Eukaryota</taxon>
        <taxon>Fungi</taxon>
        <taxon>Dikarya</taxon>
        <taxon>Ascomycota</taxon>
        <taxon>Saccharomycotina</taxon>
        <taxon>Pichiomycetes</taxon>
        <taxon>Debaryomycetaceae</taxon>
        <taxon>Kurtzmaniella</taxon>
    </lineage>
</organism>
<evidence type="ECO:0000256" key="3">
    <source>
        <dbReference type="ARBA" id="ARBA00022670"/>
    </source>
</evidence>
<dbReference type="InterPro" id="IPR038765">
    <property type="entry name" value="Papain-like_cys_pep_sf"/>
</dbReference>
<dbReference type="InterPro" id="IPR001607">
    <property type="entry name" value="Znf_UBP"/>
</dbReference>
<feature type="region of interest" description="Disordered" evidence="14">
    <location>
        <begin position="562"/>
        <end position="585"/>
    </location>
</feature>
<evidence type="ECO:0000256" key="4">
    <source>
        <dbReference type="ARBA" id="ARBA00022723"/>
    </source>
</evidence>
<evidence type="ECO:0000256" key="13">
    <source>
        <dbReference type="RuleBase" id="RU366025"/>
    </source>
</evidence>
<dbReference type="PANTHER" id="PTHR24006">
    <property type="entry name" value="UBIQUITIN CARBOXYL-TERMINAL HYDROLASE"/>
    <property type="match status" value="1"/>
</dbReference>
<evidence type="ECO:0000256" key="6">
    <source>
        <dbReference type="ARBA" id="ARBA00022771"/>
    </source>
</evidence>
<dbReference type="SMART" id="SM00290">
    <property type="entry name" value="ZnF_UBP"/>
    <property type="match status" value="1"/>
</dbReference>
<keyword evidence="10 11" id="KW-0862">Zinc</keyword>
<keyword evidence="9 11" id="KW-0788">Thiol protease</keyword>
<feature type="domain" description="UBA" evidence="15">
    <location>
        <begin position="585"/>
        <end position="626"/>
    </location>
</feature>
<dbReference type="PROSITE" id="PS00972">
    <property type="entry name" value="USP_1"/>
    <property type="match status" value="1"/>
</dbReference>
<dbReference type="PROSITE" id="PS50271">
    <property type="entry name" value="ZF_UBP"/>
    <property type="match status" value="1"/>
</dbReference>
<feature type="region of interest" description="Disordered" evidence="14">
    <location>
        <begin position="632"/>
        <end position="651"/>
    </location>
</feature>
<dbReference type="CDD" id="cd14385">
    <property type="entry name" value="UBA1_spUBP14_like"/>
    <property type="match status" value="1"/>
</dbReference>
<keyword evidence="8 11" id="KW-0378">Hydrolase</keyword>
<dbReference type="Pfam" id="PF02148">
    <property type="entry name" value="zf-UBP"/>
    <property type="match status" value="1"/>
</dbReference>
<dbReference type="Pfam" id="PF00627">
    <property type="entry name" value="UBA"/>
    <property type="match status" value="2"/>
</dbReference>
<dbReference type="InterPro" id="IPR009060">
    <property type="entry name" value="UBA-like_sf"/>
</dbReference>
<evidence type="ECO:0000256" key="11">
    <source>
        <dbReference type="PIRNR" id="PIRNR016308"/>
    </source>
</evidence>
<evidence type="ECO:0000259" key="16">
    <source>
        <dbReference type="PROSITE" id="PS50235"/>
    </source>
</evidence>
<dbReference type="Pfam" id="PF00443">
    <property type="entry name" value="UCH"/>
    <property type="match status" value="1"/>
</dbReference>
<evidence type="ECO:0000259" key="17">
    <source>
        <dbReference type="PROSITE" id="PS50271"/>
    </source>
</evidence>
<keyword evidence="19" id="KW-1185">Reference proteome</keyword>
<gene>
    <name evidence="18" type="primary">UBP14</name>
    <name evidence="18" type="ORF">CAAN4_G10902</name>
</gene>
<evidence type="ECO:0000256" key="9">
    <source>
        <dbReference type="ARBA" id="ARBA00022807"/>
    </source>
</evidence>
<proteinExistence type="inferred from homology"/>
<dbReference type="PROSITE" id="PS00973">
    <property type="entry name" value="USP_2"/>
    <property type="match status" value="1"/>
</dbReference>
<reference evidence="18 19" key="1">
    <citation type="submission" date="2024-01" db="EMBL/GenBank/DDBJ databases">
        <authorList>
            <consortium name="Genoscope - CEA"/>
            <person name="William W."/>
        </authorList>
    </citation>
    <scope>NUCLEOTIDE SEQUENCE [LARGE SCALE GENOMIC DNA]</scope>
    <source>
        <strain evidence="18 19">29B2s-10</strain>
    </source>
</reference>
<comment type="similarity">
    <text evidence="2 11 13">Belongs to the peptidase C19 family.</text>
</comment>
<dbReference type="SUPFAM" id="SSF57850">
    <property type="entry name" value="RING/U-box"/>
    <property type="match status" value="1"/>
</dbReference>
<comment type="catalytic activity">
    <reaction evidence="1 11 13">
        <text>Thiol-dependent hydrolysis of ester, thioester, amide, peptide and isopeptide bonds formed by the C-terminal Gly of ubiquitin (a 76-residue protein attached to proteins as an intracellular targeting signal).</text>
        <dbReference type="EC" id="3.4.19.12"/>
    </reaction>
</comment>
<evidence type="ECO:0000256" key="14">
    <source>
        <dbReference type="SAM" id="MobiDB-lite"/>
    </source>
</evidence>
<evidence type="ECO:0000313" key="19">
    <source>
        <dbReference type="Proteomes" id="UP001497600"/>
    </source>
</evidence>
<dbReference type="SUPFAM" id="SSF46934">
    <property type="entry name" value="UBA-like"/>
    <property type="match status" value="1"/>
</dbReference>
<dbReference type="InterPro" id="IPR016652">
    <property type="entry name" value="Ubiquitinyl_hydrolase"/>
</dbReference>
<dbReference type="InterPro" id="IPR001394">
    <property type="entry name" value="Peptidase_C19_UCH"/>
</dbReference>
<dbReference type="InterPro" id="IPR050164">
    <property type="entry name" value="Peptidase_C19"/>
</dbReference>
<dbReference type="CDD" id="cd02658">
    <property type="entry name" value="Peptidase_C19B"/>
    <property type="match status" value="1"/>
</dbReference>
<keyword evidence="7 11" id="KW-0833">Ubl conjugation pathway</keyword>
<feature type="domain" description="UBP-type" evidence="17">
    <location>
        <begin position="156"/>
        <end position="268"/>
    </location>
</feature>
<dbReference type="PIRSF" id="PIRSF016308">
    <property type="entry name" value="UBP"/>
    <property type="match status" value="1"/>
</dbReference>
<dbReference type="InterPro" id="IPR041432">
    <property type="entry name" value="UBP13_Znf-UBP_var"/>
</dbReference>
<evidence type="ECO:0000256" key="2">
    <source>
        <dbReference type="ARBA" id="ARBA00009085"/>
    </source>
</evidence>
<keyword evidence="4 11" id="KW-0479">Metal-binding</keyword>
<dbReference type="InterPro" id="IPR028889">
    <property type="entry name" value="USP"/>
</dbReference>
<dbReference type="Gene3D" id="1.10.8.10">
    <property type="entry name" value="DNA helicase RuvA subunit, C-terminal domain"/>
    <property type="match status" value="2"/>
</dbReference>
<keyword evidence="5" id="KW-0677">Repeat</keyword>
<dbReference type="EC" id="3.4.19.12" evidence="11 13"/>
<evidence type="ECO:0000256" key="7">
    <source>
        <dbReference type="ARBA" id="ARBA00022786"/>
    </source>
</evidence>
<dbReference type="PANTHER" id="PTHR24006:SF664">
    <property type="entry name" value="UBIQUITIN CARBOXYL-TERMINAL HYDROLASE"/>
    <property type="match status" value="1"/>
</dbReference>
<dbReference type="PROSITE" id="PS50030">
    <property type="entry name" value="UBA"/>
    <property type="match status" value="2"/>
</dbReference>
<keyword evidence="3 11" id="KW-0645">Protease</keyword>
<evidence type="ECO:0000256" key="10">
    <source>
        <dbReference type="ARBA" id="ARBA00022833"/>
    </source>
</evidence>
<feature type="domain" description="USP" evidence="16">
    <location>
        <begin position="310"/>
        <end position="785"/>
    </location>
</feature>
<evidence type="ECO:0000256" key="8">
    <source>
        <dbReference type="ARBA" id="ARBA00022801"/>
    </source>
</evidence>
<dbReference type="EMBL" id="OZ004259">
    <property type="protein sequence ID" value="CAK7917932.1"/>
    <property type="molecule type" value="Genomic_DNA"/>
</dbReference>
<dbReference type="InterPro" id="IPR018200">
    <property type="entry name" value="USP_CS"/>
</dbReference>
<keyword evidence="6 12" id="KW-0863">Zinc-finger</keyword>
<feature type="compositionally biased region" description="Acidic residues" evidence="14">
    <location>
        <begin position="564"/>
        <end position="576"/>
    </location>
</feature>
<dbReference type="SMART" id="SM00165">
    <property type="entry name" value="UBA"/>
    <property type="match status" value="2"/>
</dbReference>
<dbReference type="InterPro" id="IPR015940">
    <property type="entry name" value="UBA"/>
</dbReference>
<dbReference type="Proteomes" id="UP001497600">
    <property type="component" value="Chromosome G"/>
</dbReference>
<evidence type="ECO:0000259" key="15">
    <source>
        <dbReference type="PROSITE" id="PS50030"/>
    </source>
</evidence>
<dbReference type="SUPFAM" id="SSF54001">
    <property type="entry name" value="Cysteine proteinases"/>
    <property type="match status" value="1"/>
</dbReference>
<accession>A0ABP0ELC4</accession>
<dbReference type="GO" id="GO:0016787">
    <property type="term" value="F:hydrolase activity"/>
    <property type="evidence" value="ECO:0007669"/>
    <property type="project" value="UniProtKB-KW"/>
</dbReference>
<evidence type="ECO:0000256" key="5">
    <source>
        <dbReference type="ARBA" id="ARBA00022737"/>
    </source>
</evidence>